<name>A0AAD5WMA2_9PEZI</name>
<proteinExistence type="inferred from homology"/>
<comment type="cofactor">
    <cofactor evidence="1 8">
        <name>Zn(2+)</name>
        <dbReference type="ChEBI" id="CHEBI:29105"/>
    </cofactor>
</comment>
<accession>A0AAD5WMA2</accession>
<dbReference type="Pfam" id="PF00107">
    <property type="entry name" value="ADH_zinc_N"/>
    <property type="match status" value="1"/>
</dbReference>
<evidence type="ECO:0000256" key="2">
    <source>
        <dbReference type="ARBA" id="ARBA00008072"/>
    </source>
</evidence>
<dbReference type="InterPro" id="IPR002328">
    <property type="entry name" value="ADH_Zn_CS"/>
</dbReference>
<sequence length="345" mass="36281">MPQESGASPRFEIRQVPRPQPGPNELLVKLTLTSVCGTDCALAAGHLGPTRAVLGHEGVGTISALGSGVPSLDPSVEVGQRVGVAWIRDACGTCGFCVLPSGETRCVGLFHSGRSCDGTFAEYAVVPWRYMTRIPPRLDSVPDELVAPVLCGGVTAYKAIKECHVLPGQYVAISGGGGGVGALGVQYASAMGYRVVAVDAGEEKGRYALALGAEHYVDITKEKDLGVAVKKLTDGRGCNGVIIATGAGAAYQSAFEMLAPYGTYMCVGIPPPNQTVNFHPIQFINNGAKVTGSAVGTRQDILEALEFVKRGVVSPKVEEAKLEDMESILKWVSEGKIQGKYIIRF</sequence>
<dbReference type="InterPro" id="IPR020843">
    <property type="entry name" value="ER"/>
</dbReference>
<feature type="domain" description="Enoyl reductase (ER)" evidence="10">
    <location>
        <begin position="6"/>
        <end position="343"/>
    </location>
</feature>
<dbReference type="SUPFAM" id="SSF51735">
    <property type="entry name" value="NAD(P)-binding Rossmann-fold domains"/>
    <property type="match status" value="1"/>
</dbReference>
<evidence type="ECO:0000256" key="1">
    <source>
        <dbReference type="ARBA" id="ARBA00001947"/>
    </source>
</evidence>
<evidence type="ECO:0000256" key="5">
    <source>
        <dbReference type="ARBA" id="ARBA00022833"/>
    </source>
</evidence>
<reference evidence="11" key="1">
    <citation type="submission" date="2022-07" db="EMBL/GenBank/DDBJ databases">
        <title>Draft genome sequence of Zalerion maritima ATCC 34329, a (micro)plastics degrading marine fungus.</title>
        <authorList>
            <person name="Paco A."/>
            <person name="Goncalves M.F.M."/>
            <person name="Rocha-Santos T.A.P."/>
            <person name="Alves A."/>
        </authorList>
    </citation>
    <scope>NUCLEOTIDE SEQUENCE</scope>
    <source>
        <strain evidence="11">ATCC 34329</strain>
    </source>
</reference>
<dbReference type="SMART" id="SM00829">
    <property type="entry name" value="PKS_ER"/>
    <property type="match status" value="1"/>
</dbReference>
<dbReference type="InterPro" id="IPR013154">
    <property type="entry name" value="ADH-like_N"/>
</dbReference>
<keyword evidence="5 8" id="KW-0862">Zinc</keyword>
<dbReference type="Proteomes" id="UP001201980">
    <property type="component" value="Unassembled WGS sequence"/>
</dbReference>
<dbReference type="SUPFAM" id="SSF50129">
    <property type="entry name" value="GroES-like"/>
    <property type="match status" value="1"/>
</dbReference>
<dbReference type="Gene3D" id="3.90.180.10">
    <property type="entry name" value="Medium-chain alcohol dehydrogenases, catalytic domain"/>
    <property type="match status" value="1"/>
</dbReference>
<evidence type="ECO:0000256" key="4">
    <source>
        <dbReference type="ARBA" id="ARBA00022723"/>
    </source>
</evidence>
<dbReference type="Gene3D" id="3.40.50.720">
    <property type="entry name" value="NAD(P)-binding Rossmann-like Domain"/>
    <property type="match status" value="1"/>
</dbReference>
<evidence type="ECO:0000259" key="10">
    <source>
        <dbReference type="SMART" id="SM00829"/>
    </source>
</evidence>
<evidence type="ECO:0000256" key="8">
    <source>
        <dbReference type="RuleBase" id="RU361277"/>
    </source>
</evidence>
<comment type="caution">
    <text evidence="11">The sequence shown here is derived from an EMBL/GenBank/DDBJ whole genome shotgun (WGS) entry which is preliminary data.</text>
</comment>
<dbReference type="EC" id="1.1.1.1" evidence="3"/>
<dbReference type="CDD" id="cd08297">
    <property type="entry name" value="CAD3"/>
    <property type="match status" value="1"/>
</dbReference>
<feature type="region of interest" description="Disordered" evidence="9">
    <location>
        <begin position="1"/>
        <end position="22"/>
    </location>
</feature>
<dbReference type="InterPro" id="IPR011032">
    <property type="entry name" value="GroES-like_sf"/>
</dbReference>
<dbReference type="InterPro" id="IPR036291">
    <property type="entry name" value="NAD(P)-bd_dom_sf"/>
</dbReference>
<keyword evidence="12" id="KW-1185">Reference proteome</keyword>
<keyword evidence="7" id="KW-0520">NAD</keyword>
<protein>
    <recommendedName>
        <fullName evidence="3">alcohol dehydrogenase</fullName>
        <ecNumber evidence="3">1.1.1.1</ecNumber>
    </recommendedName>
</protein>
<dbReference type="PROSITE" id="PS00059">
    <property type="entry name" value="ADH_ZINC"/>
    <property type="match status" value="1"/>
</dbReference>
<organism evidence="11 12">
    <name type="scientific">Zalerion maritima</name>
    <dbReference type="NCBI Taxonomy" id="339359"/>
    <lineage>
        <taxon>Eukaryota</taxon>
        <taxon>Fungi</taxon>
        <taxon>Dikarya</taxon>
        <taxon>Ascomycota</taxon>
        <taxon>Pezizomycotina</taxon>
        <taxon>Sordariomycetes</taxon>
        <taxon>Lulworthiomycetidae</taxon>
        <taxon>Lulworthiales</taxon>
        <taxon>Lulworthiaceae</taxon>
        <taxon>Zalerion</taxon>
    </lineage>
</organism>
<gene>
    <name evidence="11" type="ORF">MKZ38_008907</name>
</gene>
<evidence type="ECO:0000256" key="6">
    <source>
        <dbReference type="ARBA" id="ARBA00023002"/>
    </source>
</evidence>
<dbReference type="AlphaFoldDB" id="A0AAD5WMA2"/>
<dbReference type="InterPro" id="IPR013149">
    <property type="entry name" value="ADH-like_C"/>
</dbReference>
<evidence type="ECO:0000313" key="12">
    <source>
        <dbReference type="Proteomes" id="UP001201980"/>
    </source>
</evidence>
<evidence type="ECO:0000313" key="11">
    <source>
        <dbReference type="EMBL" id="KAJ2893232.1"/>
    </source>
</evidence>
<dbReference type="EMBL" id="JAKWBI020000642">
    <property type="protein sequence ID" value="KAJ2893232.1"/>
    <property type="molecule type" value="Genomic_DNA"/>
</dbReference>
<evidence type="ECO:0000256" key="3">
    <source>
        <dbReference type="ARBA" id="ARBA00013190"/>
    </source>
</evidence>
<dbReference type="PANTHER" id="PTHR42940">
    <property type="entry name" value="ALCOHOL DEHYDROGENASE 1-RELATED"/>
    <property type="match status" value="1"/>
</dbReference>
<keyword evidence="4 8" id="KW-0479">Metal-binding</keyword>
<keyword evidence="6" id="KW-0560">Oxidoreductase</keyword>
<comment type="similarity">
    <text evidence="2 8">Belongs to the zinc-containing alcohol dehydrogenase family.</text>
</comment>
<dbReference type="GO" id="GO:0005737">
    <property type="term" value="C:cytoplasm"/>
    <property type="evidence" value="ECO:0007669"/>
    <property type="project" value="TreeGrafter"/>
</dbReference>
<dbReference type="GO" id="GO:0004022">
    <property type="term" value="F:alcohol dehydrogenase (NAD+) activity"/>
    <property type="evidence" value="ECO:0007669"/>
    <property type="project" value="UniProtKB-EC"/>
</dbReference>
<dbReference type="FunFam" id="3.40.50.720:FF:000039">
    <property type="entry name" value="Alcohol dehydrogenase AdhP"/>
    <property type="match status" value="1"/>
</dbReference>
<dbReference type="PANTHER" id="PTHR42940:SF3">
    <property type="entry name" value="ALCOHOL DEHYDROGENASE 1-RELATED"/>
    <property type="match status" value="1"/>
</dbReference>
<dbReference type="GO" id="GO:0008270">
    <property type="term" value="F:zinc ion binding"/>
    <property type="evidence" value="ECO:0007669"/>
    <property type="project" value="InterPro"/>
</dbReference>
<evidence type="ECO:0000256" key="7">
    <source>
        <dbReference type="ARBA" id="ARBA00023027"/>
    </source>
</evidence>
<dbReference type="Pfam" id="PF08240">
    <property type="entry name" value="ADH_N"/>
    <property type="match status" value="1"/>
</dbReference>
<evidence type="ECO:0000256" key="9">
    <source>
        <dbReference type="SAM" id="MobiDB-lite"/>
    </source>
</evidence>